<reference evidence="2" key="1">
    <citation type="submission" date="2017-05" db="EMBL/GenBank/DDBJ databases">
        <title>Complete and WGS of Bordetella genogroups.</title>
        <authorList>
            <person name="Spilker T."/>
            <person name="Lipuma J."/>
        </authorList>
    </citation>
    <scope>NUCLEOTIDE SEQUENCE [LARGE SCALE GENOMIC DNA]</scope>
    <source>
        <strain evidence="2">AU8856</strain>
    </source>
</reference>
<dbReference type="GO" id="GO:0016853">
    <property type="term" value="F:isomerase activity"/>
    <property type="evidence" value="ECO:0007669"/>
    <property type="project" value="InterPro"/>
</dbReference>
<comment type="caution">
    <text evidence="1">The sequence shown here is derived from an EMBL/GenBank/DDBJ whole genome shotgun (WGS) entry which is preliminary data.</text>
</comment>
<dbReference type="GO" id="GO:0030246">
    <property type="term" value="F:carbohydrate binding"/>
    <property type="evidence" value="ECO:0007669"/>
    <property type="project" value="InterPro"/>
</dbReference>
<dbReference type="Gene3D" id="2.70.98.10">
    <property type="match status" value="1"/>
</dbReference>
<gene>
    <name evidence="1" type="ORF">CAL28_05920</name>
</gene>
<dbReference type="OrthoDB" id="9808779at2"/>
<protein>
    <recommendedName>
        <fullName evidence="3">Aldose epimerase</fullName>
    </recommendedName>
</protein>
<dbReference type="EMBL" id="NEVS01000001">
    <property type="protein sequence ID" value="OZI67218.1"/>
    <property type="molecule type" value="Genomic_DNA"/>
</dbReference>
<evidence type="ECO:0000313" key="1">
    <source>
        <dbReference type="EMBL" id="OZI67218.1"/>
    </source>
</evidence>
<sequence>MNEDNNTILRLQHGDASVDICPHLGGTLLRYTWRGVPILRPSDGVPGIARLTACYPLLPFSNRLAGGRLAFGGRVYAIPRTVDYAPLPMHGVAWQLPWQVQASTRASADLAQAYTPRGTEPGWPFPYTARQVFRLDDDGLHMTLSIRNTGAEPQPAGLGWHPYFPRTPRTRVWADVGDMWTNDDANLPLRLQPAPAALASGMLAEHASYDNVFRGFGGHAAIAWPERDTAVTLRADATFSHLVIFTPPGKPYLAVEPVSHMTDAFNRYTAAGGTGNPGHDADTGTAVLEPGATLTGGMSLCPSTLRDAGIA</sequence>
<name>A0A261UZA3_9BORD</name>
<proteinExistence type="predicted"/>
<organism evidence="1 2">
    <name type="scientific">Bordetella genomosp. 11</name>
    <dbReference type="NCBI Taxonomy" id="1416808"/>
    <lineage>
        <taxon>Bacteria</taxon>
        <taxon>Pseudomonadati</taxon>
        <taxon>Pseudomonadota</taxon>
        <taxon>Betaproteobacteria</taxon>
        <taxon>Burkholderiales</taxon>
        <taxon>Alcaligenaceae</taxon>
        <taxon>Bordetella</taxon>
    </lineage>
</organism>
<dbReference type="InterPro" id="IPR008183">
    <property type="entry name" value="Aldose_1/G6P_1-epimerase"/>
</dbReference>
<dbReference type="RefSeq" id="WP_094840411.1">
    <property type="nucleotide sequence ID" value="NZ_NEVS01000001.1"/>
</dbReference>
<dbReference type="Proteomes" id="UP000215767">
    <property type="component" value="Unassembled WGS sequence"/>
</dbReference>
<dbReference type="InterPro" id="IPR014718">
    <property type="entry name" value="GH-type_carb-bd"/>
</dbReference>
<dbReference type="Pfam" id="PF01263">
    <property type="entry name" value="Aldose_epim"/>
    <property type="match status" value="1"/>
</dbReference>
<dbReference type="AlphaFoldDB" id="A0A261UZA3"/>
<dbReference type="CDD" id="cd09021">
    <property type="entry name" value="Aldose_epim_Ec_YphB"/>
    <property type="match status" value="1"/>
</dbReference>
<keyword evidence="2" id="KW-1185">Reference proteome</keyword>
<dbReference type="InterPro" id="IPR011013">
    <property type="entry name" value="Gal_mutarotase_sf_dom"/>
</dbReference>
<evidence type="ECO:0000313" key="2">
    <source>
        <dbReference type="Proteomes" id="UP000215767"/>
    </source>
</evidence>
<accession>A0A261UZA3</accession>
<evidence type="ECO:0008006" key="3">
    <source>
        <dbReference type="Google" id="ProtNLM"/>
    </source>
</evidence>
<dbReference type="SUPFAM" id="SSF74650">
    <property type="entry name" value="Galactose mutarotase-like"/>
    <property type="match status" value="1"/>
</dbReference>
<dbReference type="GO" id="GO:0005975">
    <property type="term" value="P:carbohydrate metabolic process"/>
    <property type="evidence" value="ECO:0007669"/>
    <property type="project" value="InterPro"/>
</dbReference>